<dbReference type="Pfam" id="PF14052">
    <property type="entry name" value="Caps_assemb_Wzi"/>
    <property type="match status" value="1"/>
</dbReference>
<dbReference type="InterPro" id="IPR026950">
    <property type="entry name" value="Caps_assemb_Wzi"/>
</dbReference>
<evidence type="ECO:0000256" key="1">
    <source>
        <dbReference type="SAM" id="SignalP"/>
    </source>
</evidence>
<feature type="chain" id="PRO_5047259963" evidence="1">
    <location>
        <begin position="19"/>
        <end position="558"/>
    </location>
</feature>
<keyword evidence="1" id="KW-0732">Signal</keyword>
<accession>A0ABU7H0M4</accession>
<protein>
    <submittedName>
        <fullName evidence="2">Capsule assembly Wzi family protein</fullName>
    </submittedName>
</protein>
<reference evidence="2 3" key="1">
    <citation type="submission" date="2024-01" db="EMBL/GenBank/DDBJ databases">
        <title>Pedobacter sp. nov., isolated from oil-contaminated soil.</title>
        <authorList>
            <person name="Le N.T.T."/>
        </authorList>
    </citation>
    <scope>NUCLEOTIDE SEQUENCE [LARGE SCALE GENOMIC DNA]</scope>
    <source>
        <strain evidence="2 3">VNH31</strain>
    </source>
</reference>
<dbReference type="InterPro" id="IPR038636">
    <property type="entry name" value="Wzi_sf"/>
</dbReference>
<evidence type="ECO:0000313" key="3">
    <source>
        <dbReference type="Proteomes" id="UP001337681"/>
    </source>
</evidence>
<feature type="signal peptide" evidence="1">
    <location>
        <begin position="1"/>
        <end position="18"/>
    </location>
</feature>
<dbReference type="Proteomes" id="UP001337681">
    <property type="component" value="Unassembled WGS sequence"/>
</dbReference>
<comment type="caution">
    <text evidence="2">The sequence shown here is derived from an EMBL/GenBank/DDBJ whole genome shotgun (WGS) entry which is preliminary data.</text>
</comment>
<proteinExistence type="predicted"/>
<organism evidence="2 3">
    <name type="scientific">Pedobacter flavus</name>
    <dbReference type="NCBI Taxonomy" id="3113906"/>
    <lineage>
        <taxon>Bacteria</taxon>
        <taxon>Pseudomonadati</taxon>
        <taxon>Bacteroidota</taxon>
        <taxon>Sphingobacteriia</taxon>
        <taxon>Sphingobacteriales</taxon>
        <taxon>Sphingobacteriaceae</taxon>
        <taxon>Pedobacter</taxon>
    </lineage>
</organism>
<name>A0ABU7H0M4_9SPHI</name>
<dbReference type="Gene3D" id="2.40.160.130">
    <property type="entry name" value="Capsule assembly protein Wzi"/>
    <property type="match status" value="1"/>
</dbReference>
<gene>
    <name evidence="2" type="ORF">VRU49_04735</name>
</gene>
<dbReference type="EMBL" id="JAZDQU010000001">
    <property type="protein sequence ID" value="MEE1884725.1"/>
    <property type="molecule type" value="Genomic_DNA"/>
</dbReference>
<dbReference type="RefSeq" id="WP_330145638.1">
    <property type="nucleotide sequence ID" value="NZ_JAZDQU010000001.1"/>
</dbReference>
<sequence>MRVLIALIFLSISFSANAQTISVGKIGLEDYYRRQQLLGNIDSNVSFTVRPIYPKVKFNKEDVFFTADEDVNFKRIDQASFFSTANSKWKVNLLPLEFKTQINSHHPYGMNDGPMIPNKGIQAYLSGGFSAEIGMLSIQLNPEFVVASNNAFDEFNKDHYDVVTARYYDFYNNIDLPTRFGTKAYAKAFIGQSSIRLNHKSLSVGLSTENLWWGPALRNSLLMSNNAPGFAHLTLNTIKPINTKFGSLEGQIIAGRLKGSGYAPLAEDRFYFNSNLYVPKSEDWRYLTGFVFTYQPKWVPGLFLGLTQTKQLYSKDLNEIGDYLPFLSSNKNTVAQANNLPDQRYSYFLRWLWSKEQAEFYIEYGKNNYRETARENALRPETSRGYTVGVRKLIPFGSRNKENLMIGVEVSQLQETKPELIAQGRSWYLNKYIRQGYTHLGEVIGAGIGPGGNVQSLDVSWVKGLKRLGLQFERYVHNNDLYYYIFTESQDFRRHWVDLSIGAHGDWNYKNFIFNAKVQAIKSLNYQWYLSQNQNQSYMVKGLDAFNFNVQLGLSYRF</sequence>
<evidence type="ECO:0000313" key="2">
    <source>
        <dbReference type="EMBL" id="MEE1884725.1"/>
    </source>
</evidence>
<keyword evidence="3" id="KW-1185">Reference proteome</keyword>